<dbReference type="GO" id="GO:0046872">
    <property type="term" value="F:metal ion binding"/>
    <property type="evidence" value="ECO:0007669"/>
    <property type="project" value="UniProtKB-KW"/>
</dbReference>
<dbReference type="SFLD" id="SFLDG01017">
    <property type="entry name" value="Polyprenyl_Transferase_Like"/>
    <property type="match status" value="1"/>
</dbReference>
<evidence type="ECO:0000256" key="10">
    <source>
        <dbReference type="ARBA" id="ARBA00032873"/>
    </source>
</evidence>
<evidence type="ECO:0000313" key="13">
    <source>
        <dbReference type="EMBL" id="CUM70881.1"/>
    </source>
</evidence>
<evidence type="ECO:0000256" key="8">
    <source>
        <dbReference type="ARBA" id="ARBA00023229"/>
    </source>
</evidence>
<dbReference type="NCBIfam" id="NF045485">
    <property type="entry name" value="FPPsyn"/>
    <property type="match status" value="1"/>
</dbReference>
<dbReference type="GO" id="GO:0004337">
    <property type="term" value="F:(2E,6E)-farnesyl diphosphate synthase activity"/>
    <property type="evidence" value="ECO:0007669"/>
    <property type="project" value="UniProtKB-EC"/>
</dbReference>
<evidence type="ECO:0000256" key="3">
    <source>
        <dbReference type="ARBA" id="ARBA00012439"/>
    </source>
</evidence>
<evidence type="ECO:0000256" key="6">
    <source>
        <dbReference type="ARBA" id="ARBA00022723"/>
    </source>
</evidence>
<dbReference type="Proteomes" id="UP000095492">
    <property type="component" value="Unassembled WGS sequence"/>
</dbReference>
<dbReference type="InterPro" id="IPR053378">
    <property type="entry name" value="Prenyl_diphosphate_synthase"/>
</dbReference>
<comment type="cofactor">
    <cofactor evidence="1">
        <name>Mg(2+)</name>
        <dbReference type="ChEBI" id="CHEBI:18420"/>
    </cofactor>
</comment>
<sequence>MDINKEIAEHTTQVEAIITKYLPKESGYQKTVMEAMNYSFLAGGKRLRPMLMQETYRLFGGSSDIIEPFMAAIEMIHTYSLIHDDLPAMDNDDYRRGRKTTHVVYGEAMGILAGDALLNFAFETACKGLMQDVGNPAVARAVQILAQKAGIYGMLGGQVVDVESEGQPLEREKLDFIYDLKTGALIEASMLIGAVLAGASEKEQQAILQVAKDVGLAFQIQDDILDVTSDMETLGKPIGSDEKNHKTTYVTIRGLAQAQKDVEKISERALEGVASLSEKNVFLNELIRYLIHRKK</sequence>
<dbReference type="InterPro" id="IPR000092">
    <property type="entry name" value="Polyprenyl_synt"/>
</dbReference>
<dbReference type="CDD" id="cd00685">
    <property type="entry name" value="Trans_IPPS_HT"/>
    <property type="match status" value="1"/>
</dbReference>
<dbReference type="AlphaFoldDB" id="A0A173QZ47"/>
<dbReference type="FunFam" id="1.10.600.10:FF:000001">
    <property type="entry name" value="Geranylgeranyl diphosphate synthase"/>
    <property type="match status" value="1"/>
</dbReference>
<evidence type="ECO:0000313" key="14">
    <source>
        <dbReference type="Proteomes" id="UP000095492"/>
    </source>
</evidence>
<dbReference type="PROSITE" id="PS00444">
    <property type="entry name" value="POLYPRENYL_SYNTHASE_2"/>
    <property type="match status" value="1"/>
</dbReference>
<organism evidence="13 14">
    <name type="scientific">Eubacterium ramulus</name>
    <dbReference type="NCBI Taxonomy" id="39490"/>
    <lineage>
        <taxon>Bacteria</taxon>
        <taxon>Bacillati</taxon>
        <taxon>Bacillota</taxon>
        <taxon>Clostridia</taxon>
        <taxon>Eubacteriales</taxon>
        <taxon>Eubacteriaceae</taxon>
        <taxon>Eubacterium</taxon>
    </lineage>
</organism>
<evidence type="ECO:0000256" key="1">
    <source>
        <dbReference type="ARBA" id="ARBA00001946"/>
    </source>
</evidence>
<gene>
    <name evidence="13" type="ORF">ERS852448_00102</name>
</gene>
<keyword evidence="5 12" id="KW-0808">Transferase</keyword>
<evidence type="ECO:0000256" key="11">
    <source>
        <dbReference type="ARBA" id="ARBA00049399"/>
    </source>
</evidence>
<dbReference type="PANTHER" id="PTHR43281:SF1">
    <property type="entry name" value="FARNESYL DIPHOSPHATE SYNTHASE"/>
    <property type="match status" value="1"/>
</dbReference>
<comment type="catalytic activity">
    <reaction evidence="11">
        <text>isopentenyl diphosphate + (2E)-geranyl diphosphate = (2E,6E)-farnesyl diphosphate + diphosphate</text>
        <dbReference type="Rhea" id="RHEA:19361"/>
        <dbReference type="ChEBI" id="CHEBI:33019"/>
        <dbReference type="ChEBI" id="CHEBI:58057"/>
        <dbReference type="ChEBI" id="CHEBI:128769"/>
        <dbReference type="ChEBI" id="CHEBI:175763"/>
        <dbReference type="EC" id="2.5.1.10"/>
    </reaction>
</comment>
<dbReference type="EMBL" id="CYYA01000001">
    <property type="protein sequence ID" value="CUM70881.1"/>
    <property type="molecule type" value="Genomic_DNA"/>
</dbReference>
<dbReference type="GO" id="GO:0016114">
    <property type="term" value="P:terpenoid biosynthetic process"/>
    <property type="evidence" value="ECO:0007669"/>
    <property type="project" value="UniProtKB-ARBA"/>
</dbReference>
<protein>
    <recommendedName>
        <fullName evidence="4">Farnesyl diphosphate synthase</fullName>
        <ecNumber evidence="3">2.5.1.10</ecNumber>
    </recommendedName>
    <alternativeName>
        <fullName evidence="10">(2E,6E)-farnesyl diphosphate synthase</fullName>
    </alternativeName>
    <alternativeName>
        <fullName evidence="9">Geranyltranstransferase</fullName>
    </alternativeName>
</protein>
<evidence type="ECO:0000256" key="5">
    <source>
        <dbReference type="ARBA" id="ARBA00022679"/>
    </source>
</evidence>
<dbReference type="Gene3D" id="1.10.600.10">
    <property type="entry name" value="Farnesyl Diphosphate Synthase"/>
    <property type="match status" value="1"/>
</dbReference>
<evidence type="ECO:0000256" key="7">
    <source>
        <dbReference type="ARBA" id="ARBA00022842"/>
    </source>
</evidence>
<dbReference type="GO" id="GO:0005737">
    <property type="term" value="C:cytoplasm"/>
    <property type="evidence" value="ECO:0007669"/>
    <property type="project" value="UniProtKB-ARBA"/>
</dbReference>
<name>A0A173QZ47_EUBRA</name>
<dbReference type="STRING" id="39490.ERS852448_00102"/>
<keyword evidence="6" id="KW-0479">Metal-binding</keyword>
<dbReference type="GeneID" id="97390545"/>
<evidence type="ECO:0000256" key="9">
    <source>
        <dbReference type="ARBA" id="ARBA00032380"/>
    </source>
</evidence>
<dbReference type="RefSeq" id="WP_055288855.1">
    <property type="nucleotide sequence ID" value="NZ_CP173382.1"/>
</dbReference>
<dbReference type="SUPFAM" id="SSF48576">
    <property type="entry name" value="Terpenoid synthases"/>
    <property type="match status" value="1"/>
</dbReference>
<dbReference type="EC" id="2.5.1.10" evidence="3"/>
<dbReference type="PROSITE" id="PS00723">
    <property type="entry name" value="POLYPRENYL_SYNTHASE_1"/>
    <property type="match status" value="1"/>
</dbReference>
<keyword evidence="8" id="KW-0414">Isoprene biosynthesis</keyword>
<dbReference type="InterPro" id="IPR033749">
    <property type="entry name" value="Polyprenyl_synt_CS"/>
</dbReference>
<proteinExistence type="inferred from homology"/>
<dbReference type="PANTHER" id="PTHR43281">
    <property type="entry name" value="FARNESYL DIPHOSPHATE SYNTHASE"/>
    <property type="match status" value="1"/>
</dbReference>
<evidence type="ECO:0000256" key="2">
    <source>
        <dbReference type="ARBA" id="ARBA00006706"/>
    </source>
</evidence>
<reference evidence="13 14" key="1">
    <citation type="submission" date="2015-09" db="EMBL/GenBank/DDBJ databases">
        <authorList>
            <consortium name="Pathogen Informatics"/>
        </authorList>
    </citation>
    <scope>NUCLEOTIDE SEQUENCE [LARGE SCALE GENOMIC DNA]</scope>
    <source>
        <strain evidence="13 14">2789STDY5608891</strain>
    </source>
</reference>
<evidence type="ECO:0000256" key="12">
    <source>
        <dbReference type="RuleBase" id="RU004466"/>
    </source>
</evidence>
<dbReference type="Pfam" id="PF00348">
    <property type="entry name" value="polyprenyl_synt"/>
    <property type="match status" value="1"/>
</dbReference>
<evidence type="ECO:0000256" key="4">
    <source>
        <dbReference type="ARBA" id="ARBA00015100"/>
    </source>
</evidence>
<dbReference type="InterPro" id="IPR008949">
    <property type="entry name" value="Isoprenoid_synthase_dom_sf"/>
</dbReference>
<dbReference type="OrthoDB" id="9805316at2"/>
<accession>A0A173QZ47</accession>
<keyword evidence="7" id="KW-0460">Magnesium</keyword>
<dbReference type="SFLD" id="SFLDS00005">
    <property type="entry name" value="Isoprenoid_Synthase_Type_I"/>
    <property type="match status" value="1"/>
</dbReference>
<comment type="similarity">
    <text evidence="2 12">Belongs to the FPP/GGPP synthase family.</text>
</comment>